<name>A0ABV5Q214_9ACTN</name>
<dbReference type="Proteomes" id="UP001589646">
    <property type="component" value="Unassembled WGS sequence"/>
</dbReference>
<proteinExistence type="inferred from homology"/>
<dbReference type="SUPFAM" id="SSF46785">
    <property type="entry name" value="Winged helix' DNA-binding domain"/>
    <property type="match status" value="1"/>
</dbReference>
<sequence>MASNNDPQQIDNQRFPIKARSVEADIEGLRAFFVTAEELHFGRAGARLFISQQALSKRIRRLEEALGVPLFERTTRAVELTEAGRRLLPHAHEAVSAFDRAVQAVRSADEPLRVDVYDERFTPLRMVRQVSERDSRVQIELSMRQGLSVALPALRRQEIDAAFGRVHDTPAPWPAELVHRLVHLEQLHAFVPEDHRLADRSVLRPADLREAGIAMPDPAGATEWRGYLTRLAERFGVPLRFNAPAIGQRHLVEQFLAEKAAVGLGEMSIDATGSGLVRIPIVEPTPLLPWSIVWHRRNPRPLLRVLLRHLRSRALPDRSDPAVWVPEIDRTPLVP</sequence>
<dbReference type="EMBL" id="JBHMCE010000006">
    <property type="protein sequence ID" value="MFB9528811.1"/>
    <property type="molecule type" value="Genomic_DNA"/>
</dbReference>
<dbReference type="Pfam" id="PF03466">
    <property type="entry name" value="LysR_substrate"/>
    <property type="match status" value="1"/>
</dbReference>
<reference evidence="6 7" key="1">
    <citation type="submission" date="2024-09" db="EMBL/GenBank/DDBJ databases">
        <authorList>
            <person name="Sun Q."/>
            <person name="Mori K."/>
        </authorList>
    </citation>
    <scope>NUCLEOTIDE SEQUENCE [LARGE SCALE GENOMIC DNA]</scope>
    <source>
        <strain evidence="6 7">JCM 3323</strain>
    </source>
</reference>
<dbReference type="InterPro" id="IPR036388">
    <property type="entry name" value="WH-like_DNA-bd_sf"/>
</dbReference>
<gene>
    <name evidence="6" type="ORF">ACFFRN_19530</name>
</gene>
<dbReference type="PANTHER" id="PTHR30346:SF0">
    <property type="entry name" value="HCA OPERON TRANSCRIPTIONAL ACTIVATOR HCAR"/>
    <property type="match status" value="1"/>
</dbReference>
<dbReference type="InterPro" id="IPR036390">
    <property type="entry name" value="WH_DNA-bd_sf"/>
</dbReference>
<comment type="similarity">
    <text evidence="1">Belongs to the LysR transcriptional regulatory family.</text>
</comment>
<dbReference type="Gene3D" id="1.10.10.10">
    <property type="entry name" value="Winged helix-like DNA-binding domain superfamily/Winged helix DNA-binding domain"/>
    <property type="match status" value="1"/>
</dbReference>
<comment type="caution">
    <text evidence="6">The sequence shown here is derived from an EMBL/GenBank/DDBJ whole genome shotgun (WGS) entry which is preliminary data.</text>
</comment>
<keyword evidence="7" id="KW-1185">Reference proteome</keyword>
<keyword evidence="2" id="KW-0805">Transcription regulation</keyword>
<evidence type="ECO:0000256" key="2">
    <source>
        <dbReference type="ARBA" id="ARBA00023015"/>
    </source>
</evidence>
<dbReference type="Pfam" id="PF00126">
    <property type="entry name" value="HTH_1"/>
    <property type="match status" value="1"/>
</dbReference>
<organism evidence="6 7">
    <name type="scientific">Nonomuraea roseola</name>
    <dbReference type="NCBI Taxonomy" id="46179"/>
    <lineage>
        <taxon>Bacteria</taxon>
        <taxon>Bacillati</taxon>
        <taxon>Actinomycetota</taxon>
        <taxon>Actinomycetes</taxon>
        <taxon>Streptosporangiales</taxon>
        <taxon>Streptosporangiaceae</taxon>
        <taxon>Nonomuraea</taxon>
    </lineage>
</organism>
<dbReference type="InterPro" id="IPR000847">
    <property type="entry name" value="LysR_HTH_N"/>
</dbReference>
<dbReference type="PRINTS" id="PR00039">
    <property type="entry name" value="HTHLYSR"/>
</dbReference>
<evidence type="ECO:0000256" key="3">
    <source>
        <dbReference type="ARBA" id="ARBA00023125"/>
    </source>
</evidence>
<evidence type="ECO:0000313" key="7">
    <source>
        <dbReference type="Proteomes" id="UP001589646"/>
    </source>
</evidence>
<dbReference type="InterPro" id="IPR005119">
    <property type="entry name" value="LysR_subst-bd"/>
</dbReference>
<dbReference type="Gene3D" id="3.40.190.10">
    <property type="entry name" value="Periplasmic binding protein-like II"/>
    <property type="match status" value="2"/>
</dbReference>
<evidence type="ECO:0000256" key="4">
    <source>
        <dbReference type="ARBA" id="ARBA00023163"/>
    </source>
</evidence>
<dbReference type="PANTHER" id="PTHR30346">
    <property type="entry name" value="TRANSCRIPTIONAL DUAL REGULATOR HCAR-RELATED"/>
    <property type="match status" value="1"/>
</dbReference>
<dbReference type="RefSeq" id="WP_346129276.1">
    <property type="nucleotide sequence ID" value="NZ_BAAAXC010000015.1"/>
</dbReference>
<protein>
    <submittedName>
        <fullName evidence="6">LysR family transcriptional regulator</fullName>
    </submittedName>
</protein>
<dbReference type="PROSITE" id="PS50931">
    <property type="entry name" value="HTH_LYSR"/>
    <property type="match status" value="1"/>
</dbReference>
<dbReference type="SUPFAM" id="SSF53850">
    <property type="entry name" value="Periplasmic binding protein-like II"/>
    <property type="match status" value="1"/>
</dbReference>
<keyword evidence="3" id="KW-0238">DNA-binding</keyword>
<accession>A0ABV5Q214</accession>
<evidence type="ECO:0000259" key="5">
    <source>
        <dbReference type="PROSITE" id="PS50931"/>
    </source>
</evidence>
<keyword evidence="4" id="KW-0804">Transcription</keyword>
<evidence type="ECO:0000256" key="1">
    <source>
        <dbReference type="ARBA" id="ARBA00009437"/>
    </source>
</evidence>
<evidence type="ECO:0000313" key="6">
    <source>
        <dbReference type="EMBL" id="MFB9528811.1"/>
    </source>
</evidence>
<feature type="domain" description="HTH lysR-type" evidence="5">
    <location>
        <begin position="25"/>
        <end position="81"/>
    </location>
</feature>